<keyword evidence="2" id="KW-1185">Reference proteome</keyword>
<dbReference type="EMBL" id="JARNBH010000008">
    <property type="protein sequence ID" value="MEC0273118.1"/>
    <property type="molecule type" value="Genomic_DNA"/>
</dbReference>
<evidence type="ECO:0000313" key="1">
    <source>
        <dbReference type="EMBL" id="MEC0273118.1"/>
    </source>
</evidence>
<name>A0AAW9N9Y4_9BACI</name>
<comment type="caution">
    <text evidence="1">The sequence shown here is derived from an EMBL/GenBank/DDBJ whole genome shotgun (WGS) entry which is preliminary data.</text>
</comment>
<evidence type="ECO:0000313" key="2">
    <source>
        <dbReference type="Proteomes" id="UP001307168"/>
    </source>
</evidence>
<proteinExistence type="predicted"/>
<organism evidence="1 2">
    <name type="scientific">Peribacillus castrilensis</name>
    <dbReference type="NCBI Taxonomy" id="2897690"/>
    <lineage>
        <taxon>Bacteria</taxon>
        <taxon>Bacillati</taxon>
        <taxon>Bacillota</taxon>
        <taxon>Bacilli</taxon>
        <taxon>Bacillales</taxon>
        <taxon>Bacillaceae</taxon>
        <taxon>Peribacillus</taxon>
    </lineage>
</organism>
<dbReference type="AlphaFoldDB" id="A0AAW9N9Y4"/>
<reference evidence="1 2" key="1">
    <citation type="submission" date="2023-03" db="EMBL/GenBank/DDBJ databases">
        <title>Bacillus Genome Sequencing.</title>
        <authorList>
            <person name="Dunlap C."/>
        </authorList>
    </citation>
    <scope>NUCLEOTIDE SEQUENCE [LARGE SCALE GENOMIC DNA]</scope>
    <source>
        <strain evidence="1 2">B-41290</strain>
    </source>
</reference>
<accession>A0AAW9N9Y4</accession>
<dbReference type="Proteomes" id="UP001307168">
    <property type="component" value="Unassembled WGS sequence"/>
</dbReference>
<protein>
    <submittedName>
        <fullName evidence="1">Uncharacterized protein</fullName>
    </submittedName>
</protein>
<dbReference type="RefSeq" id="WP_367406617.1">
    <property type="nucleotide sequence ID" value="NZ_JARNBH010000008.1"/>
</dbReference>
<gene>
    <name evidence="1" type="ORF">P4706_08525</name>
</gene>
<sequence length="68" mass="7535">MVSYQYCWKKGLNGSEGGMEGNEVVAAKVVYRNVLKIGRAANVNGSDKQLLSMKNGLKNEMIIDRKKT</sequence>